<name>A0A7L9FLG7_9CREN</name>
<protein>
    <submittedName>
        <fullName evidence="2">HypC/HybG/HupF family hydrogenase formation chaperone</fullName>
    </submittedName>
</protein>
<dbReference type="RefSeq" id="WP_192819776.1">
    <property type="nucleotide sequence ID" value="NZ_CP062310.1"/>
</dbReference>
<proteinExistence type="inferred from homology"/>
<dbReference type="Pfam" id="PF01455">
    <property type="entry name" value="HupF_HypC"/>
    <property type="match status" value="1"/>
</dbReference>
<reference evidence="2 3" key="1">
    <citation type="submission" date="2020-10" db="EMBL/GenBank/DDBJ databases">
        <title>Thermofilum lucidum 3507LT sp. nov. a novel member of Thermofilaceae family isolated from Chile hot spring, and proposal of description order Thermofilales.</title>
        <authorList>
            <person name="Zayulina K.S."/>
            <person name="Elcheninov A.G."/>
            <person name="Toshchakov S.V."/>
            <person name="Kublanov I.V."/>
        </authorList>
    </citation>
    <scope>NUCLEOTIDE SEQUENCE [LARGE SCALE GENOMIC DNA]</scope>
    <source>
        <strain evidence="2 3">3507LT</strain>
    </source>
</reference>
<comment type="similarity">
    <text evidence="1">Belongs to the HupF/HypC family.</text>
</comment>
<dbReference type="AlphaFoldDB" id="A0A7L9FLG7"/>
<dbReference type="KEGG" id="thel:IG193_08130"/>
<keyword evidence="3" id="KW-1185">Reference proteome</keyword>
<gene>
    <name evidence="2" type="ORF">IG193_08130</name>
</gene>
<evidence type="ECO:0000313" key="3">
    <source>
        <dbReference type="Proteomes" id="UP000594121"/>
    </source>
</evidence>
<sequence length="97" mass="10484">MCWGSPAVVVEVEGPIARVDYGDGIIREVFVGISEGRVEPGDLVMVHAGVIITKLTPEGVAEQIEFIKSVVGEEASAWVGMYENVIKLAEELKRKSV</sequence>
<dbReference type="Proteomes" id="UP000594121">
    <property type="component" value="Chromosome"/>
</dbReference>
<dbReference type="Gene3D" id="2.30.30.140">
    <property type="match status" value="1"/>
</dbReference>
<accession>A0A7L9FLG7</accession>
<evidence type="ECO:0000256" key="1">
    <source>
        <dbReference type="ARBA" id="ARBA00006018"/>
    </source>
</evidence>
<dbReference type="GeneID" id="59149856"/>
<dbReference type="EMBL" id="CP062310">
    <property type="protein sequence ID" value="QOJ79804.1"/>
    <property type="molecule type" value="Genomic_DNA"/>
</dbReference>
<dbReference type="InParanoid" id="A0A7L9FLG7"/>
<evidence type="ECO:0000313" key="2">
    <source>
        <dbReference type="EMBL" id="QOJ79804.1"/>
    </source>
</evidence>
<organism evidence="2 3">
    <name type="scientific">Infirmifilum lucidum</name>
    <dbReference type="NCBI Taxonomy" id="2776706"/>
    <lineage>
        <taxon>Archaea</taxon>
        <taxon>Thermoproteota</taxon>
        <taxon>Thermoprotei</taxon>
        <taxon>Thermofilales</taxon>
        <taxon>Thermofilaceae</taxon>
        <taxon>Infirmifilum</taxon>
    </lineage>
</organism>
<dbReference type="InterPro" id="IPR001109">
    <property type="entry name" value="Hydrogenase_HupF/HypC"/>
</dbReference>
<dbReference type="SUPFAM" id="SSF159127">
    <property type="entry name" value="HupF/HypC-like"/>
    <property type="match status" value="1"/>
</dbReference>